<gene>
    <name evidence="2" type="ORF">GCM10022395_01990</name>
</gene>
<dbReference type="Proteomes" id="UP001500954">
    <property type="component" value="Unassembled WGS sequence"/>
</dbReference>
<dbReference type="Pfam" id="PF20720">
    <property type="entry name" value="nSTAND3"/>
    <property type="match status" value="1"/>
</dbReference>
<dbReference type="RefSeq" id="WP_345003848.1">
    <property type="nucleotide sequence ID" value="NZ_BAABCY010000007.1"/>
</dbReference>
<accession>A0ABP6WPH7</accession>
<evidence type="ECO:0000259" key="1">
    <source>
        <dbReference type="Pfam" id="PF20720"/>
    </source>
</evidence>
<dbReference type="EMBL" id="BAABCY010000007">
    <property type="protein sequence ID" value="GAA3554050.1"/>
    <property type="molecule type" value="Genomic_DNA"/>
</dbReference>
<proteinExistence type="predicted"/>
<reference evidence="3" key="1">
    <citation type="journal article" date="2019" name="Int. J. Syst. Evol. Microbiol.">
        <title>The Global Catalogue of Microorganisms (GCM) 10K type strain sequencing project: providing services to taxonomists for standard genome sequencing and annotation.</title>
        <authorList>
            <consortium name="The Broad Institute Genomics Platform"/>
            <consortium name="The Broad Institute Genome Sequencing Center for Infectious Disease"/>
            <person name="Wu L."/>
            <person name="Ma J."/>
        </authorList>
    </citation>
    <scope>NUCLEOTIDE SEQUENCE [LARGE SCALE GENOMIC DNA]</scope>
    <source>
        <strain evidence="3">JCM 17111</strain>
    </source>
</reference>
<comment type="caution">
    <text evidence="2">The sequence shown here is derived from an EMBL/GenBank/DDBJ whole genome shotgun (WGS) entry which is preliminary data.</text>
</comment>
<evidence type="ECO:0000313" key="2">
    <source>
        <dbReference type="EMBL" id="GAA3554050.1"/>
    </source>
</evidence>
<protein>
    <recommendedName>
        <fullName evidence="1">Novel STAND NTPase 3 domain-containing protein</fullName>
    </recommendedName>
</protein>
<dbReference type="InterPro" id="IPR049050">
    <property type="entry name" value="nSTAND3"/>
</dbReference>
<sequence>MSNNSSNIGPRDYKISEIKRLFAESNNQCAKPNCHRSLIAEDNITVIGKICHIEAANKNGPRFNEDMNNDQRRSYDNLILLCDEHHRMIDNPQNESKYKKEKLLEWKQNHISENRSSLYKISIDDIQKFIEETKKYYQKIDSLDGPYQPRVSLEYVERGIESELTQVLKENKVLLLTGVSFCGKSQTAFNIANDFYKDGYLFKRVLNTRDAASFLESTGTNRICVLEDPFGHAFGTEKKAELKLVKDMLEALSPNNLLIITSKKEIILSINNQTKLEDCNIKGHKWFDLTSTDKSFLLDVWKGLTLNSEILSENITQVETLIINENEIQAGQLAYLSKKKELQFKIMQAQELYQLAQIDIDDICNDILNNRDYSWKILSILGLGANTRDGLTLQDFDYILQSNKCTLSLEKPDRGTTLNPLEMDAAFILPSYKTAYNNISQIESTLEYLEQSGFIEFENEQFVFRHPHYQEIGKNILKKLSRLKRKDLIVCISNLLTCLNQESAFICANNLKVIFKYFQEHQEIIIENAYQVSERSFFPKVSDNCVLFLLNVYDETLMETYRSKMVFRLQSKSEEYGILFQNQKPYRYSSAGFFEGLDLLSVEQYEASIESIMRDESLSLKNIWGGLLTINNSSLKPNVEFLEYAFKSNEVFVRNLCAYIYFLNLKELYDSYLKDKILTDEHPSVIFFALKGYFQGLHQNGLSINKEISKRFEHFFKSDKIFCIRASTLMTNFNTDYANDSINWEKIPRDKHVWLWRIWAKYFVQFLKVFPKDVTYFHNARFSGTMNKAKDMVYPRQGQMISKYMLKRLKEISKTRILNHFEMHLIEFFIISTSEEPELRKKLFKNFFDSKLPTYFVGYNLVWTFGVWDSLTHSEKEIIGETINDGSRVDRIWLQAMILNNQFLPPPQLIEVIFGNSEFLSQDVSIIINQIDKDLLNKVITVYLGKEDVFEELGVSKTSDKVRDIVYYIAANHLPIKYEDCLSSFLLHFINGIRREEHEMYKNIWKKTYTVAENKFKLLDTVIRNVGKSSFCFNETTFLFEVIIKYHLEKNEAEKLAKILADNFEYLCYSSTDKDLFRVLDFQEFLKTNLIPEMKNQFEIFGLLLSLKEREFVPNEQEQIVEKITNITNQEDVKLLSIFRLINDLEQSNTLEDELLRKLQQIPDNIREKQKEYFHIKANTQKLDGFINNYNVLSVKL</sequence>
<name>A0ABP6WPH7_9FLAO</name>
<organism evidence="2 3">
    <name type="scientific">Snuella lapsa</name>
    <dbReference type="NCBI Taxonomy" id="870481"/>
    <lineage>
        <taxon>Bacteria</taxon>
        <taxon>Pseudomonadati</taxon>
        <taxon>Bacteroidota</taxon>
        <taxon>Flavobacteriia</taxon>
        <taxon>Flavobacteriales</taxon>
        <taxon>Flavobacteriaceae</taxon>
        <taxon>Snuella</taxon>
    </lineage>
</organism>
<feature type="domain" description="Novel STAND NTPase 3" evidence="1">
    <location>
        <begin position="155"/>
        <end position="275"/>
    </location>
</feature>
<keyword evidence="3" id="KW-1185">Reference proteome</keyword>
<evidence type="ECO:0000313" key="3">
    <source>
        <dbReference type="Proteomes" id="UP001500954"/>
    </source>
</evidence>